<comment type="caution">
    <text evidence="1">The sequence shown here is derived from an EMBL/GenBank/DDBJ whole genome shotgun (WGS) entry which is preliminary data.</text>
</comment>
<protein>
    <submittedName>
        <fullName evidence="1">Uncharacterized protein</fullName>
    </submittedName>
</protein>
<dbReference type="OrthoDB" id="679736at2"/>
<gene>
    <name evidence="1" type="ORF">FNW21_15565</name>
</gene>
<dbReference type="EMBL" id="VJZT01000030">
    <property type="protein sequence ID" value="TRX35069.1"/>
    <property type="molecule type" value="Genomic_DNA"/>
</dbReference>
<reference evidence="1 2" key="1">
    <citation type="submission" date="2019-07" db="EMBL/GenBank/DDBJ databases">
        <title>Novel species of Flavobacterium.</title>
        <authorList>
            <person name="Liu Q."/>
            <person name="Xin Y.-H."/>
        </authorList>
    </citation>
    <scope>NUCLEOTIDE SEQUENCE [LARGE SCALE GENOMIC DNA]</scope>
    <source>
        <strain evidence="1 2">LB1R34</strain>
    </source>
</reference>
<evidence type="ECO:0000313" key="2">
    <source>
        <dbReference type="Proteomes" id="UP000316371"/>
    </source>
</evidence>
<keyword evidence="2" id="KW-1185">Reference proteome</keyword>
<evidence type="ECO:0000313" key="1">
    <source>
        <dbReference type="EMBL" id="TRX35069.1"/>
    </source>
</evidence>
<dbReference type="Proteomes" id="UP000316371">
    <property type="component" value="Unassembled WGS sequence"/>
</dbReference>
<proteinExistence type="predicted"/>
<dbReference type="RefSeq" id="WP_144257674.1">
    <property type="nucleotide sequence ID" value="NZ_VJZT01000030.1"/>
</dbReference>
<dbReference type="AlphaFoldDB" id="A0A553DQJ9"/>
<accession>A0A553DQJ9</accession>
<sequence>MKIIKEILEKDNLSIEDLIYCFEQVKKNGDIAVIKFDGERDEIGYTIFISFPLIKKREMIRADENSLKVALIKVLTKYLE</sequence>
<name>A0A553DQJ9_9FLAO</name>
<organism evidence="1 2">
    <name type="scientific">Flavobacterium restrictum</name>
    <dbReference type="NCBI Taxonomy" id="2594428"/>
    <lineage>
        <taxon>Bacteria</taxon>
        <taxon>Pseudomonadati</taxon>
        <taxon>Bacteroidota</taxon>
        <taxon>Flavobacteriia</taxon>
        <taxon>Flavobacteriales</taxon>
        <taxon>Flavobacteriaceae</taxon>
        <taxon>Flavobacterium</taxon>
    </lineage>
</organism>